<dbReference type="EC" id="3.2.2.n1" evidence="2"/>
<dbReference type="InterPro" id="IPR031100">
    <property type="entry name" value="LOG_fam"/>
</dbReference>
<comment type="similarity">
    <text evidence="1 2">Belongs to the LOG family.</text>
</comment>
<dbReference type="OrthoDB" id="9801098at2"/>
<reference evidence="3 4" key="1">
    <citation type="submission" date="2019-09" db="EMBL/GenBank/DDBJ databases">
        <title>Complete Genome Sequence of Lactobacillus nenjiangensis SH-Y15, isolated from sauerkraut.</title>
        <authorList>
            <person name="Yang H."/>
        </authorList>
    </citation>
    <scope>NUCLEOTIDE SEQUENCE [LARGE SCALE GENOMIC DNA]</scope>
    <source>
        <strain evidence="3 4">SH-Y15</strain>
    </source>
</reference>
<dbReference type="KEGG" id="lnn:F0161_07330"/>
<proteinExistence type="inferred from homology"/>
<keyword evidence="2" id="KW-0203">Cytokinin biosynthesis</keyword>
<dbReference type="GO" id="GO:0016799">
    <property type="term" value="F:hydrolase activity, hydrolyzing N-glycosyl compounds"/>
    <property type="evidence" value="ECO:0007669"/>
    <property type="project" value="TreeGrafter"/>
</dbReference>
<dbReference type="NCBIfam" id="TIGR00730">
    <property type="entry name" value="Rossman fold protein, TIGR00730 family"/>
    <property type="match status" value="1"/>
</dbReference>
<organism evidence="3 4">
    <name type="scientific">Paucilactobacillus nenjiangensis</name>
    <dbReference type="NCBI Taxonomy" id="1296540"/>
    <lineage>
        <taxon>Bacteria</taxon>
        <taxon>Bacillati</taxon>
        <taxon>Bacillota</taxon>
        <taxon>Bacilli</taxon>
        <taxon>Lactobacillales</taxon>
        <taxon>Lactobacillaceae</taxon>
        <taxon>Paucilactobacillus</taxon>
    </lineage>
</organism>
<dbReference type="Pfam" id="PF03641">
    <property type="entry name" value="Lysine_decarbox"/>
    <property type="match status" value="1"/>
</dbReference>
<keyword evidence="4" id="KW-1185">Reference proteome</keyword>
<sequence length="190" mass="20756">MNNIAIYCGASEGNNLKFKETTMQVGQWLADQGIGLVYGGGGVGLMGILAQATLDAGGSVHGIMPEELFKREVAYKGLTELEIVDNMSIRKARMLESADGCITLPGGPGTLEEASEAFSWAVIGDNSTPVTFLNVNHYYDSLINMFDEMTINGFLAETDRNKLFFSDSLDEIYAFMVSYTPPAVRTYHRD</sequence>
<dbReference type="Gene3D" id="3.40.50.450">
    <property type="match status" value="1"/>
</dbReference>
<evidence type="ECO:0000256" key="1">
    <source>
        <dbReference type="ARBA" id="ARBA00006763"/>
    </source>
</evidence>
<dbReference type="PANTHER" id="PTHR31223">
    <property type="entry name" value="LOG FAMILY PROTEIN YJL055W"/>
    <property type="match status" value="1"/>
</dbReference>
<dbReference type="SUPFAM" id="SSF102405">
    <property type="entry name" value="MCP/YpsA-like"/>
    <property type="match status" value="1"/>
</dbReference>
<protein>
    <recommendedName>
        <fullName evidence="2">Cytokinin riboside 5'-monophosphate phosphoribohydrolase</fullName>
        <ecNumber evidence="2">3.2.2.n1</ecNumber>
    </recommendedName>
</protein>
<dbReference type="AlphaFoldDB" id="A0A5P1X3B8"/>
<dbReference type="InterPro" id="IPR005269">
    <property type="entry name" value="LOG"/>
</dbReference>
<accession>A0A5P1X3B8</accession>
<gene>
    <name evidence="3" type="ORF">F0161_07330</name>
</gene>
<dbReference type="PANTHER" id="PTHR31223:SF70">
    <property type="entry name" value="LOG FAMILY PROTEIN YJL055W"/>
    <property type="match status" value="1"/>
</dbReference>
<keyword evidence="2" id="KW-0378">Hydrolase</keyword>
<evidence type="ECO:0000313" key="3">
    <source>
        <dbReference type="EMBL" id="QER68400.1"/>
    </source>
</evidence>
<dbReference type="EMBL" id="CP043939">
    <property type="protein sequence ID" value="QER68400.1"/>
    <property type="molecule type" value="Genomic_DNA"/>
</dbReference>
<dbReference type="Proteomes" id="UP000325295">
    <property type="component" value="Chromosome"/>
</dbReference>
<dbReference type="GO" id="GO:0005829">
    <property type="term" value="C:cytosol"/>
    <property type="evidence" value="ECO:0007669"/>
    <property type="project" value="TreeGrafter"/>
</dbReference>
<evidence type="ECO:0000313" key="4">
    <source>
        <dbReference type="Proteomes" id="UP000325295"/>
    </source>
</evidence>
<name>A0A5P1X3B8_9LACO</name>
<dbReference type="GO" id="GO:0009691">
    <property type="term" value="P:cytokinin biosynthetic process"/>
    <property type="evidence" value="ECO:0007669"/>
    <property type="project" value="UniProtKB-UniRule"/>
</dbReference>
<evidence type="ECO:0000256" key="2">
    <source>
        <dbReference type="RuleBase" id="RU363015"/>
    </source>
</evidence>